<dbReference type="GeneID" id="27717136"/>
<dbReference type="OrthoDB" id="4116668at2759"/>
<dbReference type="EMBL" id="KN848099">
    <property type="protein sequence ID" value="KIX92914.1"/>
    <property type="molecule type" value="Genomic_DNA"/>
</dbReference>
<dbReference type="STRING" id="1442371.A0A0D2JR50"/>
<organism evidence="1 2">
    <name type="scientific">Fonsecaea multimorphosa CBS 102226</name>
    <dbReference type="NCBI Taxonomy" id="1442371"/>
    <lineage>
        <taxon>Eukaryota</taxon>
        <taxon>Fungi</taxon>
        <taxon>Dikarya</taxon>
        <taxon>Ascomycota</taxon>
        <taxon>Pezizomycotina</taxon>
        <taxon>Eurotiomycetes</taxon>
        <taxon>Chaetothyriomycetidae</taxon>
        <taxon>Chaetothyriales</taxon>
        <taxon>Herpotrichiellaceae</taxon>
        <taxon>Fonsecaea</taxon>
    </lineage>
</organism>
<dbReference type="VEuPathDB" id="FungiDB:Z520_11390"/>
<dbReference type="RefSeq" id="XP_016627037.1">
    <property type="nucleotide sequence ID" value="XM_016781879.1"/>
</dbReference>
<dbReference type="AlphaFoldDB" id="A0A0D2JR50"/>
<keyword evidence="2" id="KW-1185">Reference proteome</keyword>
<evidence type="ECO:0000313" key="2">
    <source>
        <dbReference type="Proteomes" id="UP000053411"/>
    </source>
</evidence>
<proteinExistence type="predicted"/>
<protein>
    <submittedName>
        <fullName evidence="1">Uncharacterized protein</fullName>
    </submittedName>
</protein>
<reference evidence="1 2" key="1">
    <citation type="submission" date="2015-01" db="EMBL/GenBank/DDBJ databases">
        <title>The Genome Sequence of Fonsecaea multimorphosa CBS 102226.</title>
        <authorList>
            <consortium name="The Broad Institute Genomics Platform"/>
            <person name="Cuomo C."/>
            <person name="de Hoog S."/>
            <person name="Gorbushina A."/>
            <person name="Stielow B."/>
            <person name="Teixiera M."/>
            <person name="Abouelleil A."/>
            <person name="Chapman S.B."/>
            <person name="Priest M."/>
            <person name="Young S.K."/>
            <person name="Wortman J."/>
            <person name="Nusbaum C."/>
            <person name="Birren B."/>
        </authorList>
    </citation>
    <scope>NUCLEOTIDE SEQUENCE [LARGE SCALE GENOMIC DNA]</scope>
    <source>
        <strain evidence="1 2">CBS 102226</strain>
    </source>
</reference>
<accession>A0A0D2JR50</accession>
<evidence type="ECO:0000313" key="1">
    <source>
        <dbReference type="EMBL" id="KIX92914.1"/>
    </source>
</evidence>
<dbReference type="Proteomes" id="UP000053411">
    <property type="component" value="Unassembled WGS sequence"/>
</dbReference>
<gene>
    <name evidence="1" type="ORF">Z520_11390</name>
</gene>
<sequence length="119" mass="13291">MSLLALATSIAHFGISIGHTMLGLELFARPVWSPLPVLEFAYSQAGWYQGSISFAIFGIFNYQLSRRDPSTWTLYDRAITTLILILYWGTSQWYLRRGDSKTGILMAVVGGLQSLTVVQ</sequence>
<name>A0A0D2JR50_9EURO</name>